<accession>A0A3M8DT72</accession>
<feature type="chain" id="PRO_5018126788" description="DUF3857 domain-containing protein" evidence="1">
    <location>
        <begin position="36"/>
        <end position="409"/>
    </location>
</feature>
<evidence type="ECO:0000313" key="3">
    <source>
        <dbReference type="Proteomes" id="UP000271031"/>
    </source>
</evidence>
<keyword evidence="3" id="KW-1185">Reference proteome</keyword>
<keyword evidence="1" id="KW-0732">Signal</keyword>
<organism evidence="2 3">
    <name type="scientific">Brevibacillus fluminis</name>
    <dbReference type="NCBI Taxonomy" id="511487"/>
    <lineage>
        <taxon>Bacteria</taxon>
        <taxon>Bacillati</taxon>
        <taxon>Bacillota</taxon>
        <taxon>Bacilli</taxon>
        <taxon>Bacillales</taxon>
        <taxon>Paenibacillaceae</taxon>
        <taxon>Brevibacillus</taxon>
    </lineage>
</organism>
<evidence type="ECO:0000313" key="2">
    <source>
        <dbReference type="EMBL" id="RNB91282.1"/>
    </source>
</evidence>
<comment type="caution">
    <text evidence="2">The sequence shown here is derived from an EMBL/GenBank/DDBJ whole genome shotgun (WGS) entry which is preliminary data.</text>
</comment>
<dbReference type="EMBL" id="RHHQ01000006">
    <property type="protein sequence ID" value="RNB91282.1"/>
    <property type="molecule type" value="Genomic_DNA"/>
</dbReference>
<proteinExistence type="predicted"/>
<dbReference type="OrthoDB" id="2463316at2"/>
<dbReference type="AlphaFoldDB" id="A0A3M8DT72"/>
<dbReference type="Proteomes" id="UP000271031">
    <property type="component" value="Unassembled WGS sequence"/>
</dbReference>
<name>A0A3M8DT72_9BACL</name>
<sequence>MIVVNRNRLCNVVLSGTLCFSAVLSPFLVSPVAQAASTARITYKLPANPEKYLFLNVQMVSIANPQVAAAMQQQSLYTREDYLTDRDRAGSHIKLQYDDNLKFLSSKKGFLWNIYHFIGIFPPYAPGTVDATDLDRQIANTQSYSEEWYNLRETRAQLEMNARLQPLIAAGYVKPEEIDDGVATKEFVATVLYRMFGDVRPYHGGIDLKDSENTAVRWAVEVGLPGFAVDSKGYLYPETPLSMESGPNAYALEVPYERLFQFITLVLPGRKTPSGWEYYQVKLLPGMSPIRAQDVISVNGKPFNEATDYYTFSSTPEYRNASKAIANYAIPRFAQMLDLARKDAQKPRVWDWSRDLIHDPGFTKEIAAYRKNKSGKNLNTVYQAVRTHYNLSIPQDSAAVIKSVLDHVK</sequence>
<evidence type="ECO:0008006" key="4">
    <source>
        <dbReference type="Google" id="ProtNLM"/>
    </source>
</evidence>
<dbReference type="RefSeq" id="WP_122917135.1">
    <property type="nucleotide sequence ID" value="NZ_RHHQ01000006.1"/>
</dbReference>
<gene>
    <name evidence="2" type="ORF">EDM56_06800</name>
</gene>
<reference evidence="2 3" key="1">
    <citation type="submission" date="2018-10" db="EMBL/GenBank/DDBJ databases">
        <title>Phylogenomics of Brevibacillus.</title>
        <authorList>
            <person name="Dunlap C."/>
        </authorList>
    </citation>
    <scope>NUCLEOTIDE SEQUENCE [LARGE SCALE GENOMIC DNA]</scope>
    <source>
        <strain evidence="2 3">JCM 15716</strain>
    </source>
</reference>
<feature type="signal peptide" evidence="1">
    <location>
        <begin position="1"/>
        <end position="35"/>
    </location>
</feature>
<evidence type="ECO:0000256" key="1">
    <source>
        <dbReference type="SAM" id="SignalP"/>
    </source>
</evidence>
<protein>
    <recommendedName>
        <fullName evidence="4">DUF3857 domain-containing protein</fullName>
    </recommendedName>
</protein>